<reference evidence="1" key="1">
    <citation type="submission" date="2015-07" db="EMBL/GenBank/DDBJ databases">
        <title>Adaptation to a free-living lifestyle via gene acquisitions in the diplomonad Trepomonas sp. PC1.</title>
        <authorList>
            <person name="Xu F."/>
            <person name="Jerlstrom-Hultqvist J."/>
            <person name="Kolisko M."/>
            <person name="Simpson A.G.B."/>
            <person name="Roger A.J."/>
            <person name="Svard S.G."/>
            <person name="Andersson J.O."/>
        </authorList>
    </citation>
    <scope>NUCLEOTIDE SEQUENCE</scope>
    <source>
        <strain evidence="1">PC1</strain>
    </source>
</reference>
<proteinExistence type="predicted"/>
<dbReference type="Gene3D" id="3.80.10.10">
    <property type="entry name" value="Ribonuclease Inhibitor"/>
    <property type="match status" value="1"/>
</dbReference>
<accession>A0A146K269</accession>
<evidence type="ECO:0000313" key="1">
    <source>
        <dbReference type="EMBL" id="JAP90548.1"/>
    </source>
</evidence>
<dbReference type="InterPro" id="IPR032675">
    <property type="entry name" value="LRR_dom_sf"/>
</dbReference>
<feature type="non-terminal residue" evidence="1">
    <location>
        <position position="125"/>
    </location>
</feature>
<gene>
    <name evidence="1" type="ORF">TPC1_20153</name>
</gene>
<dbReference type="AlphaFoldDB" id="A0A146K269"/>
<organism evidence="1">
    <name type="scientific">Trepomonas sp. PC1</name>
    <dbReference type="NCBI Taxonomy" id="1076344"/>
    <lineage>
        <taxon>Eukaryota</taxon>
        <taxon>Metamonada</taxon>
        <taxon>Diplomonadida</taxon>
        <taxon>Hexamitidae</taxon>
        <taxon>Hexamitinae</taxon>
        <taxon>Trepomonas</taxon>
    </lineage>
</organism>
<feature type="non-terminal residue" evidence="1">
    <location>
        <position position="1"/>
    </location>
</feature>
<dbReference type="InterPro" id="IPR026906">
    <property type="entry name" value="LRR_5"/>
</dbReference>
<sequence>ILFVNCKNLIEVQESSFQACYKLRKFQCKKLSKVGKNAFFLCYSLLLIDVENVIELNEQCFANCYSIACHTYNKLKSLQSSSYGHNSTVQITGYNLINYDHQNPNIIGKDKLKKGILPNKYQEVL</sequence>
<name>A0A146K269_9EUKA</name>
<dbReference type="Pfam" id="PF13306">
    <property type="entry name" value="LRR_5"/>
    <property type="match status" value="1"/>
</dbReference>
<dbReference type="EMBL" id="GDID01006058">
    <property type="protein sequence ID" value="JAP90548.1"/>
    <property type="molecule type" value="Transcribed_RNA"/>
</dbReference>
<protein>
    <submittedName>
        <fullName evidence="1">Leucine rich repeats-containing protein</fullName>
    </submittedName>
</protein>